<keyword evidence="3" id="KW-1185">Reference proteome</keyword>
<evidence type="ECO:0008006" key="4">
    <source>
        <dbReference type="Google" id="ProtNLM"/>
    </source>
</evidence>
<name>A0A803Q1F1_CANSA</name>
<dbReference type="Gramene" id="evm.model.07.1129">
    <property type="protein sequence ID" value="cds.evm.model.07.1129"/>
    <property type="gene ID" value="evm.TU.07.1129"/>
</dbReference>
<accession>A0A803Q1F1</accession>
<evidence type="ECO:0000256" key="1">
    <source>
        <dbReference type="SAM" id="SignalP"/>
    </source>
</evidence>
<feature type="chain" id="PRO_5030882304" description="Reverse transcriptase domain-containing protein" evidence="1">
    <location>
        <begin position="21"/>
        <end position="336"/>
    </location>
</feature>
<dbReference type="PANTHER" id="PTHR33116">
    <property type="entry name" value="REVERSE TRANSCRIPTASE ZINC-BINDING DOMAIN-CONTAINING PROTEIN-RELATED-RELATED"/>
    <property type="match status" value="1"/>
</dbReference>
<keyword evidence="1" id="KW-0732">Signal</keyword>
<reference evidence="2" key="1">
    <citation type="submission" date="2018-11" db="EMBL/GenBank/DDBJ databases">
        <authorList>
            <person name="Grassa J C."/>
        </authorList>
    </citation>
    <scope>NUCLEOTIDE SEQUENCE [LARGE SCALE GENOMIC DNA]</scope>
</reference>
<reference evidence="2" key="2">
    <citation type="submission" date="2021-03" db="UniProtKB">
        <authorList>
            <consortium name="EnsemblPlants"/>
        </authorList>
    </citation>
    <scope>IDENTIFICATION</scope>
</reference>
<protein>
    <recommendedName>
        <fullName evidence="4">Reverse transcriptase domain-containing protein</fullName>
    </recommendedName>
</protein>
<evidence type="ECO:0000313" key="3">
    <source>
        <dbReference type="Proteomes" id="UP000596661"/>
    </source>
</evidence>
<dbReference type="Proteomes" id="UP000596661">
    <property type="component" value="Chromosome 7"/>
</dbReference>
<feature type="signal peptide" evidence="1">
    <location>
        <begin position="1"/>
        <end position="20"/>
    </location>
</feature>
<dbReference type="EnsemblPlants" id="evm.model.07.1129">
    <property type="protein sequence ID" value="cds.evm.model.07.1129"/>
    <property type="gene ID" value="evm.TU.07.1129"/>
</dbReference>
<dbReference type="AlphaFoldDB" id="A0A803Q1F1"/>
<organism evidence="2 3">
    <name type="scientific">Cannabis sativa</name>
    <name type="common">Hemp</name>
    <name type="synonym">Marijuana</name>
    <dbReference type="NCBI Taxonomy" id="3483"/>
    <lineage>
        <taxon>Eukaryota</taxon>
        <taxon>Viridiplantae</taxon>
        <taxon>Streptophyta</taxon>
        <taxon>Embryophyta</taxon>
        <taxon>Tracheophyta</taxon>
        <taxon>Spermatophyta</taxon>
        <taxon>Magnoliopsida</taxon>
        <taxon>eudicotyledons</taxon>
        <taxon>Gunneridae</taxon>
        <taxon>Pentapetalae</taxon>
        <taxon>rosids</taxon>
        <taxon>fabids</taxon>
        <taxon>Rosales</taxon>
        <taxon>Cannabaceae</taxon>
        <taxon>Cannabis</taxon>
    </lineage>
</organism>
<dbReference type="EMBL" id="UZAU01000655">
    <property type="status" value="NOT_ANNOTATED_CDS"/>
    <property type="molecule type" value="Genomic_DNA"/>
</dbReference>
<sequence>MLNGAPLAPFIFILCSEVLSKLVVRAERNREITGVCVARNATHISHLFYADDSIFFCQATVVNVDNMMNCIQKYEGWSGQRVNKQKSGLIFSPNTSRRCHEDIEGRMGINCLNLKEKYLGNPFFFTANKKEDYQFLTEKILGRLEGWKARHLAQVGRSVLIGSVVQSVLNYFMSMVLVPQTLCSELDRILSKFWWLEEWGLTLGKFADMNMALLAKLFWMVLKDENKVWVCVLRDKYCQPMSPWTVEKKVSDLRCWKSILEARKIYIDGVGIIVADGDSELWDKPWILHRNMEELKANFKFRNNQGYRREGWGLLFIGVKDSWIFTFLMFRLFHMD</sequence>
<evidence type="ECO:0000313" key="2">
    <source>
        <dbReference type="EnsemblPlants" id="cds.evm.model.07.1129"/>
    </source>
</evidence>
<dbReference type="OMA" id="RRCHEDI"/>
<proteinExistence type="predicted"/>
<dbReference type="PANTHER" id="PTHR33116:SF86">
    <property type="entry name" value="REVERSE TRANSCRIPTASE DOMAIN-CONTAINING PROTEIN"/>
    <property type="match status" value="1"/>
</dbReference>